<dbReference type="PATRIC" id="fig|1702214.3.peg.1442"/>
<evidence type="ECO:0000313" key="2">
    <source>
        <dbReference type="Proteomes" id="UP000054172"/>
    </source>
</evidence>
<dbReference type="EMBL" id="LIIK01000044">
    <property type="protein sequence ID" value="KQM08346.1"/>
    <property type="molecule type" value="Genomic_DNA"/>
</dbReference>
<dbReference type="Pfam" id="PF13707">
    <property type="entry name" value="RloB"/>
    <property type="match status" value="1"/>
</dbReference>
<gene>
    <name evidence="1" type="ORF">AL399_07920</name>
</gene>
<dbReference type="InterPro" id="IPR025591">
    <property type="entry name" value="RloB"/>
</dbReference>
<accession>A0A0Q4B723</accession>
<dbReference type="AlphaFoldDB" id="A0A0Q4B723"/>
<organism evidence="1 2">
    <name type="scientific">Candidatus [Bacteroides] periocalifornicus</name>
    <dbReference type="NCBI Taxonomy" id="1702214"/>
    <lineage>
        <taxon>Bacteria</taxon>
        <taxon>Pseudomonadati</taxon>
        <taxon>Bacteroidota</taxon>
    </lineage>
</organism>
<evidence type="ECO:0008006" key="3">
    <source>
        <dbReference type="Google" id="ProtNLM"/>
    </source>
</evidence>
<protein>
    <recommendedName>
        <fullName evidence="3">RloB-like protein</fullName>
    </recommendedName>
</protein>
<evidence type="ECO:0000313" key="1">
    <source>
        <dbReference type="EMBL" id="KQM08346.1"/>
    </source>
</evidence>
<keyword evidence="2" id="KW-1185">Reference proteome</keyword>
<name>A0A0Q4B723_9BACT</name>
<proteinExistence type="predicted"/>
<sequence>MNRHQRPSAPRAKGQREKRLRYLIVCEGRRSEPNYFRTLSSEIKSDIVAVELEGDAGCTLRVVERAESLVRKRKQEGQAPYNRVWVVFDYDGREDFKKAIERARSRSNGFGCAWSNESFELWYLLHFQDLESAITRQQYCDKLETWVRKKRGNPDFKYQKEDESIYQILKEHGSEADAIRRAEKLRKLHPAKEGNYNEWNPCTCVDLLVQELRNPSIALRAIEHPGQVND</sequence>
<comment type="caution">
    <text evidence="1">The sequence shown here is derived from an EMBL/GenBank/DDBJ whole genome shotgun (WGS) entry which is preliminary data.</text>
</comment>
<dbReference type="Proteomes" id="UP000054172">
    <property type="component" value="Unassembled WGS sequence"/>
</dbReference>
<reference evidence="1" key="1">
    <citation type="submission" date="2015-08" db="EMBL/GenBank/DDBJ databases">
        <title>Candidatus Bacteriodes Periocalifornicus.</title>
        <authorList>
            <person name="McLean J.S."/>
            <person name="Kelley S."/>
        </authorList>
    </citation>
    <scope>NUCLEOTIDE SEQUENCE [LARGE SCALE GENOMIC DNA]</scope>
    <source>
        <strain evidence="1">12B</strain>
    </source>
</reference>
<dbReference type="STRING" id="1702214.AL399_07920"/>